<comment type="caution">
    <text evidence="2">The sequence shown here is derived from an EMBL/GenBank/DDBJ whole genome shotgun (WGS) entry which is preliminary data.</text>
</comment>
<feature type="chain" id="PRO_5032785112" evidence="1">
    <location>
        <begin position="21"/>
        <end position="135"/>
    </location>
</feature>
<name>A0A842HTB3_9SPHN</name>
<sequence>MSVMTAAILILQSGSSAAPALPLPEAFQGIWDVSAQACEAPISDMRIEIDEEGIAYWESDGRPIEIFSAGEQDILVTFAMSGEGETWRAQKRFVLDRTGERLFAETMPQPGEPFYKTIWFYHRCPVGTPMGWGAP</sequence>
<dbReference type="AlphaFoldDB" id="A0A842HTB3"/>
<gene>
    <name evidence="2" type="ORF">H6P80_00995</name>
</gene>
<evidence type="ECO:0000313" key="3">
    <source>
        <dbReference type="Proteomes" id="UP000564378"/>
    </source>
</evidence>
<dbReference type="EMBL" id="JACJVJ010000001">
    <property type="protein sequence ID" value="MBC2776185.1"/>
    <property type="molecule type" value="Genomic_DNA"/>
</dbReference>
<evidence type="ECO:0000313" key="2">
    <source>
        <dbReference type="EMBL" id="MBC2776185.1"/>
    </source>
</evidence>
<accession>A0A842HTB3</accession>
<keyword evidence="3" id="KW-1185">Reference proteome</keyword>
<feature type="signal peptide" evidence="1">
    <location>
        <begin position="1"/>
        <end position="20"/>
    </location>
</feature>
<organism evidence="2 3">
    <name type="scientific">Parasphingopyxis marina</name>
    <dbReference type="NCBI Taxonomy" id="2761622"/>
    <lineage>
        <taxon>Bacteria</taxon>
        <taxon>Pseudomonadati</taxon>
        <taxon>Pseudomonadota</taxon>
        <taxon>Alphaproteobacteria</taxon>
        <taxon>Sphingomonadales</taxon>
        <taxon>Sphingomonadaceae</taxon>
        <taxon>Parasphingopyxis</taxon>
    </lineage>
</organism>
<dbReference type="RefSeq" id="WP_185799494.1">
    <property type="nucleotide sequence ID" value="NZ_JACJVJ010000001.1"/>
</dbReference>
<protein>
    <submittedName>
        <fullName evidence="2">Uncharacterized protein</fullName>
    </submittedName>
</protein>
<dbReference type="Proteomes" id="UP000564378">
    <property type="component" value="Unassembled WGS sequence"/>
</dbReference>
<keyword evidence="1" id="KW-0732">Signal</keyword>
<evidence type="ECO:0000256" key="1">
    <source>
        <dbReference type="SAM" id="SignalP"/>
    </source>
</evidence>
<reference evidence="2 3" key="1">
    <citation type="submission" date="2020-08" db="EMBL/GenBank/DDBJ databases">
        <title>Draft genome sequence of Parasphingopyxis sp. GrpM-11.</title>
        <authorList>
            <person name="Oh J."/>
            <person name="Roh D.-H."/>
        </authorList>
    </citation>
    <scope>NUCLEOTIDE SEQUENCE [LARGE SCALE GENOMIC DNA]</scope>
    <source>
        <strain evidence="2 3">GrpM-11</strain>
    </source>
</reference>
<proteinExistence type="predicted"/>